<keyword evidence="2" id="KW-1185">Reference proteome</keyword>
<protein>
    <submittedName>
        <fullName evidence="1">Uncharacterized protein</fullName>
    </submittedName>
</protein>
<gene>
    <name evidence="1" type="ORF">GCM10023213_47690</name>
</gene>
<dbReference type="Proteomes" id="UP001499852">
    <property type="component" value="Unassembled WGS sequence"/>
</dbReference>
<evidence type="ECO:0000313" key="2">
    <source>
        <dbReference type="Proteomes" id="UP001499852"/>
    </source>
</evidence>
<dbReference type="EMBL" id="BAABIA010000015">
    <property type="protein sequence ID" value="GAA5149671.1"/>
    <property type="molecule type" value="Genomic_DNA"/>
</dbReference>
<proteinExistence type="predicted"/>
<sequence>MSQAPPALTETERIQAHLAQVDALLAQGKAAMERMDRFYHENGLVPGAGEQALLSDRVPERHRIIFSRLIGELSQIDRRIDELDPFKSKPSPVAVGTRAVGNRYRI</sequence>
<dbReference type="RefSeq" id="WP_345738935.1">
    <property type="nucleotide sequence ID" value="NZ_BAABIA010000015.1"/>
</dbReference>
<reference evidence="2" key="1">
    <citation type="journal article" date="2019" name="Int. J. Syst. Evol. Microbiol.">
        <title>The Global Catalogue of Microorganisms (GCM) 10K type strain sequencing project: providing services to taxonomists for standard genome sequencing and annotation.</title>
        <authorList>
            <consortium name="The Broad Institute Genomics Platform"/>
            <consortium name="The Broad Institute Genome Sequencing Center for Infectious Disease"/>
            <person name="Wu L."/>
            <person name="Ma J."/>
        </authorList>
    </citation>
    <scope>NUCLEOTIDE SEQUENCE [LARGE SCALE GENOMIC DNA]</scope>
    <source>
        <strain evidence="2">JCM 18053</strain>
    </source>
</reference>
<accession>A0ABP9PRC8</accession>
<name>A0ABP9PRC8_9BACT</name>
<evidence type="ECO:0000313" key="1">
    <source>
        <dbReference type="EMBL" id="GAA5149671.1"/>
    </source>
</evidence>
<comment type="caution">
    <text evidence="1">The sequence shown here is derived from an EMBL/GenBank/DDBJ whole genome shotgun (WGS) entry which is preliminary data.</text>
</comment>
<organism evidence="1 2">
    <name type="scientific">Prosthecobacter algae</name>
    <dbReference type="NCBI Taxonomy" id="1144682"/>
    <lineage>
        <taxon>Bacteria</taxon>
        <taxon>Pseudomonadati</taxon>
        <taxon>Verrucomicrobiota</taxon>
        <taxon>Verrucomicrobiia</taxon>
        <taxon>Verrucomicrobiales</taxon>
        <taxon>Verrucomicrobiaceae</taxon>
        <taxon>Prosthecobacter</taxon>
    </lineage>
</organism>